<accession>A0AAT9G1D6</accession>
<proteinExistence type="predicted"/>
<reference evidence="1" key="1">
    <citation type="submission" date="2024-06" db="EMBL/GenBank/DDBJ databases">
        <title>Whole Genome Sequence of Streptococcus sp. strain SN-1.</title>
        <authorList>
            <person name="Saito M."/>
            <person name="Kuwahara N."/>
            <person name="Senpuku H."/>
        </authorList>
    </citation>
    <scope>NUCLEOTIDE SEQUENCE</scope>
    <source>
        <strain evidence="1">SN-1</strain>
    </source>
</reference>
<name>A0AAT9G1D6_9STRE</name>
<dbReference type="AlphaFoldDB" id="A0AAT9G1D6"/>
<protein>
    <recommendedName>
        <fullName evidence="2">DNA-binding protein</fullName>
    </recommendedName>
</protein>
<dbReference type="RefSeq" id="WP_261050101.1">
    <property type="nucleotide sequence ID" value="NZ_AP028929.1"/>
</dbReference>
<organism evidence="1">
    <name type="scientific">Streptococcus sp. SN-1</name>
    <dbReference type="NCBI Taxonomy" id="3074854"/>
    <lineage>
        <taxon>Bacteria</taxon>
        <taxon>Bacillati</taxon>
        <taxon>Bacillota</taxon>
        <taxon>Bacilli</taxon>
        <taxon>Lactobacillales</taxon>
        <taxon>Streptococcaceae</taxon>
        <taxon>Streptococcus</taxon>
    </lineage>
</organism>
<evidence type="ECO:0000313" key="1">
    <source>
        <dbReference type="EMBL" id="BET05262.1"/>
    </source>
</evidence>
<gene>
    <name evidence="1" type="ORF">MASAN616_11250</name>
</gene>
<dbReference type="EMBL" id="AP028929">
    <property type="protein sequence ID" value="BET05262.1"/>
    <property type="molecule type" value="Genomic_DNA"/>
</dbReference>
<evidence type="ECO:0008006" key="2">
    <source>
        <dbReference type="Google" id="ProtNLM"/>
    </source>
</evidence>
<sequence length="119" mass="13488">MSLTMNDKRVLRLIKVGAENSITGAEISLITKLAERTVQDIISRLITRYGVPIAGVRHGAFRGYFIPANKEELLDGAKAFYNQVQEEQKRLTVLLNADLESYKQLLKGADEHVQFKQRK</sequence>